<dbReference type="Gene3D" id="2.160.20.10">
    <property type="entry name" value="Single-stranded right-handed beta-helix, Pectin lyase-like"/>
    <property type="match status" value="1"/>
</dbReference>
<dbReference type="Proteomes" id="UP001501442">
    <property type="component" value="Unassembled WGS sequence"/>
</dbReference>
<evidence type="ECO:0000256" key="5">
    <source>
        <dbReference type="ARBA" id="ARBA00022729"/>
    </source>
</evidence>
<feature type="compositionally biased region" description="Polar residues" evidence="9">
    <location>
        <begin position="345"/>
        <end position="370"/>
    </location>
</feature>
<dbReference type="InterPro" id="IPR012334">
    <property type="entry name" value="Pectin_lyas_fold"/>
</dbReference>
<keyword evidence="3" id="KW-0964">Secreted</keyword>
<comment type="cofactor">
    <cofactor evidence="1">
        <name>Ca(2+)</name>
        <dbReference type="ChEBI" id="CHEBI:29108"/>
    </cofactor>
</comment>
<feature type="compositionally biased region" description="Pro residues" evidence="9">
    <location>
        <begin position="380"/>
        <end position="408"/>
    </location>
</feature>
<dbReference type="InterPro" id="IPR052052">
    <property type="entry name" value="Polysaccharide_Lyase_9"/>
</dbReference>
<comment type="subcellular location">
    <subcellularLocation>
        <location evidence="2">Secreted</location>
    </subcellularLocation>
</comment>
<dbReference type="InterPro" id="IPR011050">
    <property type="entry name" value="Pectin_lyase_fold/virulence"/>
</dbReference>
<dbReference type="Gene3D" id="3.20.20.80">
    <property type="entry name" value="Glycosidases"/>
    <property type="match status" value="1"/>
</dbReference>
<dbReference type="Pfam" id="PF13229">
    <property type="entry name" value="Beta_helix"/>
    <property type="match status" value="1"/>
</dbReference>
<evidence type="ECO:0000256" key="8">
    <source>
        <dbReference type="ARBA" id="ARBA00038263"/>
    </source>
</evidence>
<evidence type="ECO:0000256" key="9">
    <source>
        <dbReference type="SAM" id="MobiDB-lite"/>
    </source>
</evidence>
<gene>
    <name evidence="11" type="ORF">GCM10023196_088300</name>
</gene>
<comment type="caution">
    <text evidence="11">The sequence shown here is derived from an EMBL/GenBank/DDBJ whole genome shotgun (WGS) entry which is preliminary data.</text>
</comment>
<evidence type="ECO:0000256" key="2">
    <source>
        <dbReference type="ARBA" id="ARBA00004613"/>
    </source>
</evidence>
<reference evidence="12" key="1">
    <citation type="journal article" date="2019" name="Int. J. Syst. Evol. Microbiol.">
        <title>The Global Catalogue of Microorganisms (GCM) 10K type strain sequencing project: providing services to taxonomists for standard genome sequencing and annotation.</title>
        <authorList>
            <consortium name="The Broad Institute Genomics Platform"/>
            <consortium name="The Broad Institute Genome Sequencing Center for Infectious Disease"/>
            <person name="Wu L."/>
            <person name="Ma J."/>
        </authorList>
    </citation>
    <scope>NUCLEOTIDE SEQUENCE [LARGE SCALE GENOMIC DNA]</scope>
    <source>
        <strain evidence="12">JCM 17939</strain>
    </source>
</reference>
<keyword evidence="5" id="KW-0732">Signal</keyword>
<dbReference type="InterPro" id="IPR039448">
    <property type="entry name" value="Beta_helix"/>
</dbReference>
<dbReference type="SMART" id="SM00710">
    <property type="entry name" value="PbH1"/>
    <property type="match status" value="5"/>
</dbReference>
<name>A0ABP8UQA6_9ACTN</name>
<keyword evidence="6" id="KW-0106">Calcium</keyword>
<sequence>MPGPSPGAPRRLGARLTLALMLLLAAAFTVADLSVAPPAAPSTAPDPLFGVNMSFFGPNDAMVGRPATRELFRSWGVPIVRVPLRDHFEGSTAPVGDDLLLSAMHAVRDIGATPMLIIRGPGSGLAVDDVKKTDLHLLDLIHQVFGDGTAYLEFGNEPDLPGTDVPVADYTAAWNTVVPALKSRYPKAAYRYVGPASWRVDHDYVKYIGAFVAGATPEPDFLSWHEYVCGAATDSRWKDTCDGHLDNWQTHVTDVEMTVQGKIGKQLPYFISEWNADSSATSPVYKDGNTGYLAAWTTKAIDHLRALRPAPSGAMIYTATDHGNFGLVTGADQVTAQGRAFQQAMAGSSAVTPPKDTSSSPENTPSPDGNSSPGSASPQSPGPDSPQPPQSPGPDSPRSPASEPPQGTPTPSGTGPSSGTPDAPQATGNQYYVATDGDDTRGDGTHAHPWKTIQHTAQRLTVGSKGATVHVADGTYAEAVSNTKSGRAGGYLTFEAEHPGRAHIAPKNSDVPFENRGDYVRIVGFDISGSGGAWSGILIWGRHNVIQGDHVHDVLTHIAPKDCDGSPGGQGIGDDASASDNAFLGNRVDHIGPYPTECEYIHGIYPSGGGDLIQNNIVFRTSGSGIRFNHNAKGATIANNLSFANADHGIYITGGDSTADHFVIDNNIVRDNAMYGINVRDDANGAHNQYRNNLFYKNGKGKYGLNNSGEFTPPNASGTLSADPRLVNYAADGTGDYHLTAASPCVDAGTSTGAPADDLDGVTRPKGRAVDIGPYEFTR</sequence>
<dbReference type="RefSeq" id="WP_345439830.1">
    <property type="nucleotide sequence ID" value="NZ_BAABHK010000018.1"/>
</dbReference>
<keyword evidence="4" id="KW-0479">Metal-binding</keyword>
<dbReference type="PANTHER" id="PTHR40088">
    <property type="entry name" value="PECTATE LYASE (EUROFUNG)"/>
    <property type="match status" value="1"/>
</dbReference>
<evidence type="ECO:0000256" key="7">
    <source>
        <dbReference type="ARBA" id="ARBA00023239"/>
    </source>
</evidence>
<evidence type="ECO:0000256" key="3">
    <source>
        <dbReference type="ARBA" id="ARBA00022525"/>
    </source>
</evidence>
<keyword evidence="7" id="KW-0456">Lyase</keyword>
<dbReference type="InterPro" id="IPR006626">
    <property type="entry name" value="PbH1"/>
</dbReference>
<proteinExistence type="inferred from homology"/>
<feature type="domain" description="Right handed beta helix" evidence="10">
    <location>
        <begin position="535"/>
        <end position="695"/>
    </location>
</feature>
<dbReference type="SUPFAM" id="SSF51126">
    <property type="entry name" value="Pectin lyase-like"/>
    <property type="match status" value="1"/>
</dbReference>
<dbReference type="InterPro" id="IPR059226">
    <property type="entry name" value="Choice_anch_Q_dom"/>
</dbReference>
<dbReference type="EMBL" id="BAABHK010000018">
    <property type="protein sequence ID" value="GAA4636862.1"/>
    <property type="molecule type" value="Genomic_DNA"/>
</dbReference>
<evidence type="ECO:0000313" key="11">
    <source>
        <dbReference type="EMBL" id="GAA4636862.1"/>
    </source>
</evidence>
<dbReference type="NCBIfam" id="NF041518">
    <property type="entry name" value="choice_anch_Q"/>
    <property type="match status" value="1"/>
</dbReference>
<dbReference type="InterPro" id="IPR017853">
    <property type="entry name" value="GH"/>
</dbReference>
<evidence type="ECO:0000313" key="12">
    <source>
        <dbReference type="Proteomes" id="UP001501442"/>
    </source>
</evidence>
<evidence type="ECO:0000256" key="1">
    <source>
        <dbReference type="ARBA" id="ARBA00001913"/>
    </source>
</evidence>
<accession>A0ABP8UQA6</accession>
<feature type="region of interest" description="Disordered" evidence="9">
    <location>
        <begin position="341"/>
        <end position="448"/>
    </location>
</feature>
<organism evidence="11 12">
    <name type="scientific">Actinoallomurus vinaceus</name>
    <dbReference type="NCBI Taxonomy" id="1080074"/>
    <lineage>
        <taxon>Bacteria</taxon>
        <taxon>Bacillati</taxon>
        <taxon>Actinomycetota</taxon>
        <taxon>Actinomycetes</taxon>
        <taxon>Streptosporangiales</taxon>
        <taxon>Thermomonosporaceae</taxon>
        <taxon>Actinoallomurus</taxon>
    </lineage>
</organism>
<feature type="compositionally biased region" description="Low complexity" evidence="9">
    <location>
        <begin position="409"/>
        <end position="421"/>
    </location>
</feature>
<dbReference type="PANTHER" id="PTHR40088:SF1">
    <property type="entry name" value="PECTATE LYASE PEL9"/>
    <property type="match status" value="1"/>
</dbReference>
<evidence type="ECO:0000256" key="6">
    <source>
        <dbReference type="ARBA" id="ARBA00022837"/>
    </source>
</evidence>
<protein>
    <recommendedName>
        <fullName evidence="10">Right handed beta helix domain-containing protein</fullName>
    </recommendedName>
</protein>
<evidence type="ECO:0000259" key="10">
    <source>
        <dbReference type="Pfam" id="PF13229"/>
    </source>
</evidence>
<evidence type="ECO:0000256" key="4">
    <source>
        <dbReference type="ARBA" id="ARBA00022723"/>
    </source>
</evidence>
<keyword evidence="12" id="KW-1185">Reference proteome</keyword>
<dbReference type="SUPFAM" id="SSF51445">
    <property type="entry name" value="(Trans)glycosidases"/>
    <property type="match status" value="1"/>
</dbReference>
<comment type="similarity">
    <text evidence="8">Belongs to the polysaccharide lyase 9 family.</text>
</comment>